<accession>A0A9N9MA35</accession>
<evidence type="ECO:0000256" key="5">
    <source>
        <dbReference type="ARBA" id="ARBA00023136"/>
    </source>
</evidence>
<evidence type="ECO:0000256" key="6">
    <source>
        <dbReference type="ARBA" id="ARBA00023170"/>
    </source>
</evidence>
<feature type="transmembrane region" description="Helical" evidence="8">
    <location>
        <begin position="265"/>
        <end position="283"/>
    </location>
</feature>
<evidence type="ECO:0000256" key="4">
    <source>
        <dbReference type="ARBA" id="ARBA00022989"/>
    </source>
</evidence>
<evidence type="ECO:0000313" key="9">
    <source>
        <dbReference type="EMBL" id="CAG9760532.1"/>
    </source>
</evidence>
<keyword evidence="10" id="KW-1185">Reference proteome</keyword>
<dbReference type="Proteomes" id="UP001152799">
    <property type="component" value="Chromosome 1"/>
</dbReference>
<reference evidence="9" key="1">
    <citation type="submission" date="2022-01" db="EMBL/GenBank/DDBJ databases">
        <authorList>
            <person name="King R."/>
        </authorList>
    </citation>
    <scope>NUCLEOTIDE SEQUENCE</scope>
</reference>
<evidence type="ECO:0000256" key="1">
    <source>
        <dbReference type="ARBA" id="ARBA00004651"/>
    </source>
</evidence>
<keyword evidence="5 8" id="KW-0472">Membrane</keyword>
<evidence type="ECO:0008006" key="11">
    <source>
        <dbReference type="Google" id="ProtNLM"/>
    </source>
</evidence>
<name>A0A9N9MA35_9CUCU</name>
<evidence type="ECO:0000313" key="10">
    <source>
        <dbReference type="Proteomes" id="UP001152799"/>
    </source>
</evidence>
<comment type="subcellular location">
    <subcellularLocation>
        <location evidence="1">Cell membrane</location>
        <topology evidence="1">Multi-pass membrane protein</topology>
    </subcellularLocation>
</comment>
<proteinExistence type="predicted"/>
<organism evidence="9 10">
    <name type="scientific">Ceutorhynchus assimilis</name>
    <name type="common">cabbage seed weevil</name>
    <dbReference type="NCBI Taxonomy" id="467358"/>
    <lineage>
        <taxon>Eukaryota</taxon>
        <taxon>Metazoa</taxon>
        <taxon>Ecdysozoa</taxon>
        <taxon>Arthropoda</taxon>
        <taxon>Hexapoda</taxon>
        <taxon>Insecta</taxon>
        <taxon>Pterygota</taxon>
        <taxon>Neoptera</taxon>
        <taxon>Endopterygota</taxon>
        <taxon>Coleoptera</taxon>
        <taxon>Polyphaga</taxon>
        <taxon>Cucujiformia</taxon>
        <taxon>Curculionidae</taxon>
        <taxon>Ceutorhynchinae</taxon>
        <taxon>Ceutorhynchus</taxon>
    </lineage>
</organism>
<evidence type="ECO:0000256" key="2">
    <source>
        <dbReference type="ARBA" id="ARBA00022475"/>
    </source>
</evidence>
<sequence length="530" mass="61529">MVVLYHDEAKVHFKKLLGSYAIDVIEFEIPCLTLGFNDRCSKSFKVRHLEREEVIFQWNMNEIKYSINKTKFVKREWDPLIFFKKTNYTFTFSIFNCNPFINLKDGRAITGTEIDLAKEMTKGFRVKYLMTGKNIADPWAYTREMVENGQTDMAGCSQYITNLWKHPNVDFTVNQNQICMTFLVPKAVLLSPYSFLFQTFQISVWLINIAAVVLFSMLLIFFFGLLHNIRELDCNKVFISLMRVYTAGGISMKSNTNNIVTYSKSFFMCLLLHSFLISIYYSAGLSSMLTSPRLSKHINTFEDMAALKITYQEYDDPFKKEFEMNSTLYHIFANLFQKGRREDTTLDGTEAIIVKTLENSFVTDVEGFDTEKLKKFKPLKECIGNYYMGFAIQKNSPFGKRFNTIATRMAANGIMTKWLKDQIFYNKKSQDPFFTTYFHETKHATINSERLFGAVIFLTIGYVIAIIIFILEIVNNRVRVKDIERDIDIASDEVLVVLEGATVVDKSRENMDVDDTMDKIDILEENTPWP</sequence>
<gene>
    <name evidence="9" type="ORF">CEUTPL_LOCUS1259</name>
</gene>
<dbReference type="SUPFAM" id="SSF53850">
    <property type="entry name" value="Periplasmic binding protein-like II"/>
    <property type="match status" value="1"/>
</dbReference>
<dbReference type="AlphaFoldDB" id="A0A9N9MA35"/>
<dbReference type="GO" id="GO:0005886">
    <property type="term" value="C:plasma membrane"/>
    <property type="evidence" value="ECO:0007669"/>
    <property type="project" value="UniProtKB-SubCell"/>
</dbReference>
<dbReference type="PANTHER" id="PTHR42643">
    <property type="entry name" value="IONOTROPIC RECEPTOR 20A-RELATED"/>
    <property type="match status" value="1"/>
</dbReference>
<protein>
    <recommendedName>
        <fullName evidence="11">Ionotropic receptor</fullName>
    </recommendedName>
</protein>
<keyword evidence="7" id="KW-0325">Glycoprotein</keyword>
<feature type="transmembrane region" description="Helical" evidence="8">
    <location>
        <begin position="451"/>
        <end position="471"/>
    </location>
</feature>
<evidence type="ECO:0000256" key="8">
    <source>
        <dbReference type="SAM" id="Phobius"/>
    </source>
</evidence>
<evidence type="ECO:0000256" key="3">
    <source>
        <dbReference type="ARBA" id="ARBA00022692"/>
    </source>
</evidence>
<dbReference type="PANTHER" id="PTHR42643:SF35">
    <property type="entry name" value="IONOTROPIC RECEPTOR 68A, ISOFORM A"/>
    <property type="match status" value="1"/>
</dbReference>
<keyword evidence="6" id="KW-0675">Receptor</keyword>
<feature type="transmembrane region" description="Helical" evidence="8">
    <location>
        <begin position="202"/>
        <end position="225"/>
    </location>
</feature>
<dbReference type="OrthoDB" id="6766970at2759"/>
<dbReference type="InterPro" id="IPR052192">
    <property type="entry name" value="Insect_Ionotropic_Sensory_Rcpt"/>
</dbReference>
<keyword evidence="4 8" id="KW-1133">Transmembrane helix</keyword>
<evidence type="ECO:0000256" key="7">
    <source>
        <dbReference type="ARBA" id="ARBA00023180"/>
    </source>
</evidence>
<keyword evidence="3 8" id="KW-0812">Transmembrane</keyword>
<keyword evidence="2" id="KW-1003">Cell membrane</keyword>
<dbReference type="EMBL" id="OU892277">
    <property type="protein sequence ID" value="CAG9760532.1"/>
    <property type="molecule type" value="Genomic_DNA"/>
</dbReference>